<reference evidence="1 2" key="1">
    <citation type="submission" date="2024-06" db="EMBL/GenBank/DDBJ databases">
        <authorList>
            <person name="Steensen K."/>
            <person name="Seneca J."/>
            <person name="Bartlau N."/>
            <person name="Yu A.X."/>
            <person name="Polz M.F."/>
        </authorList>
    </citation>
    <scope>NUCLEOTIDE SEQUENCE [LARGE SCALE GENOMIC DNA]</scope>
    <source>
        <strain evidence="1 2">1F9</strain>
    </source>
</reference>
<accession>A0ABV4KUE8</accession>
<dbReference type="Proteomes" id="UP001569175">
    <property type="component" value="Unassembled WGS sequence"/>
</dbReference>
<proteinExistence type="predicted"/>
<sequence>MSGNHGSYLLIGDMVGVNVPISTSVKVNKKMEGSLRSKKEIWKNLSEDEKLAFLTEQHEFAHHQLMTSSIAGVFYWRLNETWSRDVSWLSHKLSELGLHPDSGMNLREWWKRDGNLRAKIVLADDEVLFSYLEHVFEHLHKVNVLLDYLYGDKLPQENMPRGEFSNLLSTVFEWCAERCGLSLCGSHDYYHERSKNRAYISSQSPVDTIFPAKEAYNLQSLFEVYSICRELFVLQLVGDESRAQDLLAKTLKGRYASAINLVIPMSQSNDWALSFSPHIAMQHILMMCNSPLDISTYKKADHLEDILPWLVVESKFSKHRVDFNYLVNIGVRVCRFLQQPLFTENSNWLKYVNIKNMDELEIYFSKLNESNFSDFHSAIASNAVNQAAFTFKINLSSTLKLLLDMVKKPEGLDSYQIQRWYDDTKKSMCIIEYSDDVWISTEPAIKANDKLKEIVTTIPELVICGLVVRAHSHYMQKGYWEGACRPDLSILIEKLKGKSELAYNYLSATNICLETQAKTLYPNTIAVNCFDLYCDQ</sequence>
<dbReference type="RefSeq" id="WP_371691161.1">
    <property type="nucleotide sequence ID" value="NZ_JBGOOL010000127.1"/>
</dbReference>
<keyword evidence="2" id="KW-1185">Reference proteome</keyword>
<name>A0ABV4KUE8_9VIBR</name>
<gene>
    <name evidence="1" type="ORF">ACED57_23450</name>
</gene>
<comment type="caution">
    <text evidence="1">The sequence shown here is derived from an EMBL/GenBank/DDBJ whole genome shotgun (WGS) entry which is preliminary data.</text>
</comment>
<protein>
    <submittedName>
        <fullName evidence="1">Uncharacterized protein</fullName>
    </submittedName>
</protein>
<evidence type="ECO:0000313" key="2">
    <source>
        <dbReference type="Proteomes" id="UP001569175"/>
    </source>
</evidence>
<evidence type="ECO:0000313" key="1">
    <source>
        <dbReference type="EMBL" id="MEZ8056051.1"/>
    </source>
</evidence>
<dbReference type="EMBL" id="JBGOOL010000127">
    <property type="protein sequence ID" value="MEZ8056051.1"/>
    <property type="molecule type" value="Genomic_DNA"/>
</dbReference>
<organism evidence="1 2">
    <name type="scientific">Vibrio atlanticus</name>
    <dbReference type="NCBI Taxonomy" id="693153"/>
    <lineage>
        <taxon>Bacteria</taxon>
        <taxon>Pseudomonadati</taxon>
        <taxon>Pseudomonadota</taxon>
        <taxon>Gammaproteobacteria</taxon>
        <taxon>Vibrionales</taxon>
        <taxon>Vibrionaceae</taxon>
        <taxon>Vibrio</taxon>
    </lineage>
</organism>